<dbReference type="PROSITE" id="PS00303">
    <property type="entry name" value="S100_CABP"/>
    <property type="match status" value="1"/>
</dbReference>
<feature type="compositionally biased region" description="Polar residues" evidence="5">
    <location>
        <begin position="170"/>
        <end position="196"/>
    </location>
</feature>
<name>A0A8T2TC39_CERRI</name>
<comment type="caution">
    <text evidence="7">The sequence shown here is derived from an EMBL/GenBank/DDBJ whole genome shotgun (WGS) entry which is preliminary data.</text>
</comment>
<keyword evidence="4" id="KW-0106">Calcium</keyword>
<evidence type="ECO:0000256" key="3">
    <source>
        <dbReference type="ARBA" id="ARBA00022833"/>
    </source>
</evidence>
<keyword evidence="2" id="KW-0863">Zinc-finger</keyword>
<dbReference type="Pfam" id="PF13499">
    <property type="entry name" value="EF-hand_7"/>
    <property type="match status" value="1"/>
</dbReference>
<feature type="region of interest" description="Disordered" evidence="5">
    <location>
        <begin position="155"/>
        <end position="198"/>
    </location>
</feature>
<dbReference type="OrthoDB" id="8785703at2759"/>
<dbReference type="GO" id="GO:0005509">
    <property type="term" value="F:calcium ion binding"/>
    <property type="evidence" value="ECO:0007669"/>
    <property type="project" value="InterPro"/>
</dbReference>
<dbReference type="InterPro" id="IPR043145">
    <property type="entry name" value="Znf_ZZ_sf"/>
</dbReference>
<dbReference type="InterPro" id="IPR011992">
    <property type="entry name" value="EF-hand-dom_pair"/>
</dbReference>
<dbReference type="InterPro" id="IPR002048">
    <property type="entry name" value="EF_hand_dom"/>
</dbReference>
<dbReference type="PROSITE" id="PS00018">
    <property type="entry name" value="EF_HAND_1"/>
    <property type="match status" value="1"/>
</dbReference>
<keyword evidence="3" id="KW-0862">Zinc</keyword>
<dbReference type="InterPro" id="IPR018247">
    <property type="entry name" value="EF_Hand_1_Ca_BS"/>
</dbReference>
<dbReference type="SUPFAM" id="SSF57850">
    <property type="entry name" value="RING/U-box"/>
    <property type="match status" value="1"/>
</dbReference>
<proteinExistence type="predicted"/>
<dbReference type="Proteomes" id="UP000825935">
    <property type="component" value="Chromosome 14"/>
</dbReference>
<evidence type="ECO:0000256" key="5">
    <source>
        <dbReference type="SAM" id="MobiDB-lite"/>
    </source>
</evidence>
<evidence type="ECO:0000313" key="8">
    <source>
        <dbReference type="Proteomes" id="UP000825935"/>
    </source>
</evidence>
<dbReference type="EMBL" id="CM035419">
    <property type="protein sequence ID" value="KAH7415404.1"/>
    <property type="molecule type" value="Genomic_DNA"/>
</dbReference>
<sequence length="271" mass="29390">MAGQSSFTSRMHRAAALYYESEPNAVQQELCTLFQRLDVDADGRITEAELKSFLNVPSLFALLDNDGNGELDFEEFKCLFFLVKQQTEGCGGCEKLLLEGIVYVCVECNAFDLCPTCYGARNNLRPVHPHSNFLLRPAMITGVINEIIDRDQRGVVAQPRSASHHRVLSQPHSASQPGVVSQPGSTSQPKDVSQPPSTSLASILAASTVLRTTKPDDPTKMSSVTEFASPMEMSSATDSADPMEMWSVAEYADPGILSTVVHIVASGCSIM</sequence>
<evidence type="ECO:0000256" key="1">
    <source>
        <dbReference type="ARBA" id="ARBA00022723"/>
    </source>
</evidence>
<protein>
    <recommendedName>
        <fullName evidence="6">EF-hand domain-containing protein</fullName>
    </recommendedName>
</protein>
<evidence type="ECO:0000313" key="7">
    <source>
        <dbReference type="EMBL" id="KAH7415404.1"/>
    </source>
</evidence>
<organism evidence="7 8">
    <name type="scientific">Ceratopteris richardii</name>
    <name type="common">Triangle waterfern</name>
    <dbReference type="NCBI Taxonomy" id="49495"/>
    <lineage>
        <taxon>Eukaryota</taxon>
        <taxon>Viridiplantae</taxon>
        <taxon>Streptophyta</taxon>
        <taxon>Embryophyta</taxon>
        <taxon>Tracheophyta</taxon>
        <taxon>Polypodiopsida</taxon>
        <taxon>Polypodiidae</taxon>
        <taxon>Polypodiales</taxon>
        <taxon>Pteridineae</taxon>
        <taxon>Pteridaceae</taxon>
        <taxon>Parkerioideae</taxon>
        <taxon>Ceratopteris</taxon>
    </lineage>
</organism>
<gene>
    <name evidence="7" type="ORF">KP509_14G041500</name>
</gene>
<accession>A0A8T2TC39</accession>
<dbReference type="Pfam" id="PF00569">
    <property type="entry name" value="ZZ"/>
    <property type="match status" value="1"/>
</dbReference>
<keyword evidence="1" id="KW-0479">Metal-binding</keyword>
<dbReference type="AlphaFoldDB" id="A0A8T2TC39"/>
<dbReference type="PROSITE" id="PS50222">
    <property type="entry name" value="EF_HAND_2"/>
    <property type="match status" value="1"/>
</dbReference>
<dbReference type="SUPFAM" id="SSF47473">
    <property type="entry name" value="EF-hand"/>
    <property type="match status" value="1"/>
</dbReference>
<dbReference type="Gene3D" id="3.30.60.90">
    <property type="match status" value="1"/>
</dbReference>
<evidence type="ECO:0000256" key="2">
    <source>
        <dbReference type="ARBA" id="ARBA00022771"/>
    </source>
</evidence>
<keyword evidence="8" id="KW-1185">Reference proteome</keyword>
<dbReference type="InterPro" id="IPR000433">
    <property type="entry name" value="Znf_ZZ"/>
</dbReference>
<dbReference type="SMART" id="SM00054">
    <property type="entry name" value="EFh"/>
    <property type="match status" value="2"/>
</dbReference>
<dbReference type="InterPro" id="IPR001751">
    <property type="entry name" value="S100/CaBP7/8-like_CS"/>
</dbReference>
<reference evidence="7" key="1">
    <citation type="submission" date="2021-08" db="EMBL/GenBank/DDBJ databases">
        <title>WGS assembly of Ceratopteris richardii.</title>
        <authorList>
            <person name="Marchant D.B."/>
            <person name="Chen G."/>
            <person name="Jenkins J."/>
            <person name="Shu S."/>
            <person name="Leebens-Mack J."/>
            <person name="Grimwood J."/>
            <person name="Schmutz J."/>
            <person name="Soltis P."/>
            <person name="Soltis D."/>
            <person name="Chen Z.-H."/>
        </authorList>
    </citation>
    <scope>NUCLEOTIDE SEQUENCE</scope>
    <source>
        <strain evidence="7">Whitten #5841</strain>
        <tissue evidence="7">Leaf</tissue>
    </source>
</reference>
<dbReference type="GO" id="GO:0008270">
    <property type="term" value="F:zinc ion binding"/>
    <property type="evidence" value="ECO:0007669"/>
    <property type="project" value="UniProtKB-KW"/>
</dbReference>
<feature type="domain" description="EF-hand" evidence="6">
    <location>
        <begin position="59"/>
        <end position="86"/>
    </location>
</feature>
<dbReference type="PROSITE" id="PS01357">
    <property type="entry name" value="ZF_ZZ_1"/>
    <property type="match status" value="1"/>
</dbReference>
<dbReference type="Gene3D" id="1.10.238.10">
    <property type="entry name" value="EF-hand"/>
    <property type="match status" value="1"/>
</dbReference>
<evidence type="ECO:0000256" key="4">
    <source>
        <dbReference type="ARBA" id="ARBA00022837"/>
    </source>
</evidence>
<evidence type="ECO:0000259" key="6">
    <source>
        <dbReference type="PROSITE" id="PS50222"/>
    </source>
</evidence>